<dbReference type="PANTHER" id="PTHR43437:SF3">
    <property type="entry name" value="HYDROXYACYL-THIOESTER DEHYDRATASE TYPE 2, MITOCHONDRIAL"/>
    <property type="match status" value="1"/>
</dbReference>
<dbReference type="EMBL" id="JBHRWN010000002">
    <property type="protein sequence ID" value="MFC3476566.1"/>
    <property type="molecule type" value="Genomic_DNA"/>
</dbReference>
<sequence length="206" mass="22432">MDQFTGDPVTTWARATDQWLRFSTDVVQRAAEANRAAAAAFGFAQADAERRDSTLPSMAYRRDDWTFECTVDSREDIGVGEHVSFSKELTDDDVRAFAKASGDTNRLHLDDEFAARTRFGERIAHGTLVSGLVSAALARLPGLTIYLEQDVEYLAPVPIGERATATCEVVENLGGDRYRLTTVVTDGDGDAVVDGEAIVLVDELPA</sequence>
<dbReference type="InterPro" id="IPR002539">
    <property type="entry name" value="MaoC-like_dom"/>
</dbReference>
<dbReference type="Proteomes" id="UP001595660">
    <property type="component" value="Unassembled WGS sequence"/>
</dbReference>
<comment type="caution">
    <text evidence="2">The sequence shown here is derived from an EMBL/GenBank/DDBJ whole genome shotgun (WGS) entry which is preliminary data.</text>
</comment>
<dbReference type="RefSeq" id="WP_232572287.1">
    <property type="nucleotide sequence ID" value="NZ_CP089466.1"/>
</dbReference>
<dbReference type="GeneID" id="69117523"/>
<dbReference type="Gene3D" id="3.10.129.10">
    <property type="entry name" value="Hotdog Thioesterase"/>
    <property type="match status" value="1"/>
</dbReference>
<dbReference type="GO" id="GO:0016836">
    <property type="term" value="F:hydro-lyase activity"/>
    <property type="evidence" value="ECO:0007669"/>
    <property type="project" value="UniProtKB-ARBA"/>
</dbReference>
<evidence type="ECO:0000313" key="2">
    <source>
        <dbReference type="EMBL" id="MFC3476566.1"/>
    </source>
</evidence>
<proteinExistence type="predicted"/>
<dbReference type="AlphaFoldDB" id="A0ABD5NBT7"/>
<dbReference type="InterPro" id="IPR050965">
    <property type="entry name" value="UPF0336/Enoyl-CoA_hydratase"/>
</dbReference>
<keyword evidence="3" id="KW-1185">Reference proteome</keyword>
<gene>
    <name evidence="2" type="ORF">ACFOKC_02385</name>
</gene>
<evidence type="ECO:0000259" key="1">
    <source>
        <dbReference type="Pfam" id="PF01575"/>
    </source>
</evidence>
<dbReference type="Pfam" id="PF01575">
    <property type="entry name" value="MaoC_dehydratas"/>
    <property type="match status" value="1"/>
</dbReference>
<dbReference type="CDD" id="cd03449">
    <property type="entry name" value="R_hydratase"/>
    <property type="match status" value="1"/>
</dbReference>
<protein>
    <submittedName>
        <fullName evidence="2">MaoC family dehydratase</fullName>
    </submittedName>
</protein>
<dbReference type="PANTHER" id="PTHR43437">
    <property type="entry name" value="HYDROXYACYL-THIOESTER DEHYDRATASE TYPE 2, MITOCHONDRIAL-RELATED"/>
    <property type="match status" value="1"/>
</dbReference>
<name>A0ABD5NBT7_9EURY</name>
<dbReference type="SUPFAM" id="SSF54637">
    <property type="entry name" value="Thioesterase/thiol ester dehydrase-isomerase"/>
    <property type="match status" value="1"/>
</dbReference>
<dbReference type="InterPro" id="IPR029069">
    <property type="entry name" value="HotDog_dom_sf"/>
</dbReference>
<reference evidence="2 3" key="1">
    <citation type="journal article" date="2019" name="Int. J. Syst. Evol. Microbiol.">
        <title>The Global Catalogue of Microorganisms (GCM) 10K type strain sequencing project: providing services to taxonomists for standard genome sequencing and annotation.</title>
        <authorList>
            <consortium name="The Broad Institute Genomics Platform"/>
            <consortium name="The Broad Institute Genome Sequencing Center for Infectious Disease"/>
            <person name="Wu L."/>
            <person name="Ma J."/>
        </authorList>
    </citation>
    <scope>NUCLEOTIDE SEQUENCE [LARGE SCALE GENOMIC DNA]</scope>
    <source>
        <strain evidence="2 3">CGMCC 1.12562</strain>
    </source>
</reference>
<evidence type="ECO:0000313" key="3">
    <source>
        <dbReference type="Proteomes" id="UP001595660"/>
    </source>
</evidence>
<feature type="domain" description="MaoC-like" evidence="1">
    <location>
        <begin position="80"/>
        <end position="178"/>
    </location>
</feature>
<accession>A0ABD5NBT7</accession>
<organism evidence="2 3">
    <name type="scientific">Halobacterium litoreum</name>
    <dbReference type="NCBI Taxonomy" id="2039234"/>
    <lineage>
        <taxon>Archaea</taxon>
        <taxon>Methanobacteriati</taxon>
        <taxon>Methanobacteriota</taxon>
        <taxon>Stenosarchaea group</taxon>
        <taxon>Halobacteria</taxon>
        <taxon>Halobacteriales</taxon>
        <taxon>Halobacteriaceae</taxon>
        <taxon>Halobacterium</taxon>
    </lineage>
</organism>